<dbReference type="EMBL" id="CADCVS010000046">
    <property type="protein sequence ID" value="CAA9472978.1"/>
    <property type="molecule type" value="Genomic_DNA"/>
</dbReference>
<accession>A0A6J4RGC2</accession>
<feature type="compositionally biased region" description="Low complexity" evidence="1">
    <location>
        <begin position="72"/>
        <end position="82"/>
    </location>
</feature>
<name>A0A6J4RGC2_9ACTN</name>
<sequence length="92" mass="9924">EPAARHGRRRAEGRPPRGGAGGDPRRPLDAPGDGYARLPVVRRPGLARGRAPRAARPADLPVLPPRRPGPRLPVARRALAARAGRRARHRPL</sequence>
<gene>
    <name evidence="2" type="ORF">AVDCRST_MAG30-244</name>
</gene>
<evidence type="ECO:0000256" key="1">
    <source>
        <dbReference type="SAM" id="MobiDB-lite"/>
    </source>
</evidence>
<organism evidence="2">
    <name type="scientific">uncultured Solirubrobacteraceae bacterium</name>
    <dbReference type="NCBI Taxonomy" id="1162706"/>
    <lineage>
        <taxon>Bacteria</taxon>
        <taxon>Bacillati</taxon>
        <taxon>Actinomycetota</taxon>
        <taxon>Thermoleophilia</taxon>
        <taxon>Solirubrobacterales</taxon>
        <taxon>Solirubrobacteraceae</taxon>
        <taxon>environmental samples</taxon>
    </lineage>
</organism>
<feature type="non-terminal residue" evidence="2">
    <location>
        <position position="92"/>
    </location>
</feature>
<feature type="compositionally biased region" description="Low complexity" evidence="1">
    <location>
        <begin position="39"/>
        <end position="61"/>
    </location>
</feature>
<reference evidence="2" key="1">
    <citation type="submission" date="2020-02" db="EMBL/GenBank/DDBJ databases">
        <authorList>
            <person name="Meier V. D."/>
        </authorList>
    </citation>
    <scope>NUCLEOTIDE SEQUENCE</scope>
    <source>
        <strain evidence="2">AVDCRST_MAG30</strain>
    </source>
</reference>
<protein>
    <submittedName>
        <fullName evidence="2">Uncharacterized protein</fullName>
    </submittedName>
</protein>
<feature type="non-terminal residue" evidence="2">
    <location>
        <position position="1"/>
    </location>
</feature>
<feature type="compositionally biased region" description="Pro residues" evidence="1">
    <location>
        <begin position="62"/>
        <end position="71"/>
    </location>
</feature>
<feature type="compositionally biased region" description="Basic residues" evidence="1">
    <location>
        <begin position="83"/>
        <end position="92"/>
    </location>
</feature>
<proteinExistence type="predicted"/>
<dbReference type="AlphaFoldDB" id="A0A6J4RGC2"/>
<evidence type="ECO:0000313" key="2">
    <source>
        <dbReference type="EMBL" id="CAA9472978.1"/>
    </source>
</evidence>
<feature type="region of interest" description="Disordered" evidence="1">
    <location>
        <begin position="1"/>
        <end position="92"/>
    </location>
</feature>